<dbReference type="InterPro" id="IPR000182">
    <property type="entry name" value="GNAT_dom"/>
</dbReference>
<feature type="domain" description="N-acetyltransferase" evidence="1">
    <location>
        <begin position="7"/>
        <end position="171"/>
    </location>
</feature>
<dbReference type="Proteomes" id="UP000664417">
    <property type="component" value="Unassembled WGS sequence"/>
</dbReference>
<dbReference type="AlphaFoldDB" id="A0A8J7Q5H9"/>
<accession>A0A8J7Q5H9</accession>
<evidence type="ECO:0000313" key="2">
    <source>
        <dbReference type="EMBL" id="MBO1320797.1"/>
    </source>
</evidence>
<dbReference type="Pfam" id="PF13302">
    <property type="entry name" value="Acetyltransf_3"/>
    <property type="match status" value="1"/>
</dbReference>
<sequence length="175" mass="19581">MLENTRLLLRPITTADAPAMAASLADPEVRRLTGTHAHFSPEQIETYCANIGADPNRLDLAIVDKRQPNRVVGEISLLDIDRTNRNAHLRIALYGKSLFGKGYGTEASRLLIQHAFDHEGLHRIDLEVFSFNTRAVALYRKLGFVQEGVKRQALFWDGAFHDVLLMARLAHPASL</sequence>
<dbReference type="PANTHER" id="PTHR43415:SF3">
    <property type="entry name" value="GNAT-FAMILY ACETYLTRANSFERASE"/>
    <property type="match status" value="1"/>
</dbReference>
<dbReference type="RefSeq" id="WP_207860749.1">
    <property type="nucleotide sequence ID" value="NZ_JAFREP010000019.1"/>
</dbReference>
<dbReference type="PANTHER" id="PTHR43415">
    <property type="entry name" value="SPERMIDINE N(1)-ACETYLTRANSFERASE"/>
    <property type="match status" value="1"/>
</dbReference>
<gene>
    <name evidence="2" type="ORF">J3U88_20125</name>
</gene>
<dbReference type="Gene3D" id="3.40.630.30">
    <property type="match status" value="1"/>
</dbReference>
<comment type="caution">
    <text evidence="2">The sequence shown here is derived from an EMBL/GenBank/DDBJ whole genome shotgun (WGS) entry which is preliminary data.</text>
</comment>
<organism evidence="2 3">
    <name type="scientific">Acanthopleuribacter pedis</name>
    <dbReference type="NCBI Taxonomy" id="442870"/>
    <lineage>
        <taxon>Bacteria</taxon>
        <taxon>Pseudomonadati</taxon>
        <taxon>Acidobacteriota</taxon>
        <taxon>Holophagae</taxon>
        <taxon>Acanthopleuribacterales</taxon>
        <taxon>Acanthopleuribacteraceae</taxon>
        <taxon>Acanthopleuribacter</taxon>
    </lineage>
</organism>
<dbReference type="EMBL" id="JAFREP010000019">
    <property type="protein sequence ID" value="MBO1320797.1"/>
    <property type="molecule type" value="Genomic_DNA"/>
</dbReference>
<dbReference type="SUPFAM" id="SSF55729">
    <property type="entry name" value="Acyl-CoA N-acyltransferases (Nat)"/>
    <property type="match status" value="1"/>
</dbReference>
<dbReference type="InterPro" id="IPR016181">
    <property type="entry name" value="Acyl_CoA_acyltransferase"/>
</dbReference>
<protein>
    <submittedName>
        <fullName evidence="2">GNAT family N-acetyltransferase</fullName>
    </submittedName>
</protein>
<reference evidence="2" key="1">
    <citation type="submission" date="2021-03" db="EMBL/GenBank/DDBJ databases">
        <authorList>
            <person name="Wang G."/>
        </authorList>
    </citation>
    <scope>NUCLEOTIDE SEQUENCE</scope>
    <source>
        <strain evidence="2">KCTC 12899</strain>
    </source>
</reference>
<evidence type="ECO:0000259" key="1">
    <source>
        <dbReference type="PROSITE" id="PS51186"/>
    </source>
</evidence>
<dbReference type="PROSITE" id="PS51186">
    <property type="entry name" value="GNAT"/>
    <property type="match status" value="1"/>
</dbReference>
<proteinExistence type="predicted"/>
<name>A0A8J7Q5H9_9BACT</name>
<keyword evidence="3" id="KW-1185">Reference proteome</keyword>
<evidence type="ECO:0000313" key="3">
    <source>
        <dbReference type="Proteomes" id="UP000664417"/>
    </source>
</evidence>
<dbReference type="GO" id="GO:0016747">
    <property type="term" value="F:acyltransferase activity, transferring groups other than amino-acyl groups"/>
    <property type="evidence" value="ECO:0007669"/>
    <property type="project" value="InterPro"/>
</dbReference>